<dbReference type="SUPFAM" id="SSF54427">
    <property type="entry name" value="NTF2-like"/>
    <property type="match status" value="1"/>
</dbReference>
<gene>
    <name evidence="2" type="ORF">Psuf_054470</name>
</gene>
<dbReference type="KEGG" id="psuu:Psuf_054470"/>
<evidence type="ECO:0000256" key="1">
    <source>
        <dbReference type="SAM" id="MobiDB-lite"/>
    </source>
</evidence>
<organism evidence="2 3">
    <name type="scientific">Phytohabitans suffuscus</name>
    <dbReference type="NCBI Taxonomy" id="624315"/>
    <lineage>
        <taxon>Bacteria</taxon>
        <taxon>Bacillati</taxon>
        <taxon>Actinomycetota</taxon>
        <taxon>Actinomycetes</taxon>
        <taxon>Micromonosporales</taxon>
        <taxon>Micromonosporaceae</taxon>
    </lineage>
</organism>
<dbReference type="Proteomes" id="UP000503011">
    <property type="component" value="Chromosome"/>
</dbReference>
<feature type="compositionally biased region" description="Basic residues" evidence="1">
    <location>
        <begin position="56"/>
        <end position="72"/>
    </location>
</feature>
<sequence length="72" mass="8228">MTAAGERQIRELLEARTRALGRRDATTAATGYDDDLVLYDGLPPQAGRRLDDRSRARVGARRRRHRPRRASR</sequence>
<reference evidence="2 3" key="1">
    <citation type="submission" date="2020-03" db="EMBL/GenBank/DDBJ databases">
        <title>Whole genome shotgun sequence of Phytohabitans suffuscus NBRC 105367.</title>
        <authorList>
            <person name="Komaki H."/>
            <person name="Tamura T."/>
        </authorList>
    </citation>
    <scope>NUCLEOTIDE SEQUENCE [LARGE SCALE GENOMIC DNA]</scope>
    <source>
        <strain evidence="2 3">NBRC 105367</strain>
    </source>
</reference>
<evidence type="ECO:0000313" key="3">
    <source>
        <dbReference type="Proteomes" id="UP000503011"/>
    </source>
</evidence>
<protein>
    <submittedName>
        <fullName evidence="2">Uncharacterized protein</fullName>
    </submittedName>
</protein>
<proteinExistence type="predicted"/>
<dbReference type="EMBL" id="AP022871">
    <property type="protein sequence ID" value="BCB88134.1"/>
    <property type="molecule type" value="Genomic_DNA"/>
</dbReference>
<feature type="region of interest" description="Disordered" evidence="1">
    <location>
        <begin position="35"/>
        <end position="72"/>
    </location>
</feature>
<name>A0A6F8YPY3_9ACTN</name>
<keyword evidence="3" id="KW-1185">Reference proteome</keyword>
<dbReference type="AlphaFoldDB" id="A0A6F8YPY3"/>
<dbReference type="InterPro" id="IPR032710">
    <property type="entry name" value="NTF2-like_dom_sf"/>
</dbReference>
<dbReference type="Gene3D" id="3.10.450.50">
    <property type="match status" value="1"/>
</dbReference>
<reference evidence="2 3" key="2">
    <citation type="submission" date="2020-03" db="EMBL/GenBank/DDBJ databases">
        <authorList>
            <person name="Ichikawa N."/>
            <person name="Kimura A."/>
            <person name="Kitahashi Y."/>
            <person name="Uohara A."/>
        </authorList>
    </citation>
    <scope>NUCLEOTIDE SEQUENCE [LARGE SCALE GENOMIC DNA]</scope>
    <source>
        <strain evidence="2 3">NBRC 105367</strain>
    </source>
</reference>
<accession>A0A6F8YPY3</accession>
<evidence type="ECO:0000313" key="2">
    <source>
        <dbReference type="EMBL" id="BCB88134.1"/>
    </source>
</evidence>